<gene>
    <name evidence="1" type="ORF">LCGC14_3165730</name>
</gene>
<dbReference type="AlphaFoldDB" id="A0A0F8YB07"/>
<protein>
    <submittedName>
        <fullName evidence="1">Uncharacterized protein</fullName>
    </submittedName>
</protein>
<dbReference type="EMBL" id="LAZR01070100">
    <property type="protein sequence ID" value="KKK45321.1"/>
    <property type="molecule type" value="Genomic_DNA"/>
</dbReference>
<feature type="non-terminal residue" evidence="1">
    <location>
        <position position="126"/>
    </location>
</feature>
<reference evidence="1" key="1">
    <citation type="journal article" date="2015" name="Nature">
        <title>Complex archaea that bridge the gap between prokaryotes and eukaryotes.</title>
        <authorList>
            <person name="Spang A."/>
            <person name="Saw J.H."/>
            <person name="Jorgensen S.L."/>
            <person name="Zaremba-Niedzwiedzka K."/>
            <person name="Martijn J."/>
            <person name="Lind A.E."/>
            <person name="van Eijk R."/>
            <person name="Schleper C."/>
            <person name="Guy L."/>
            <person name="Ettema T.J."/>
        </authorList>
    </citation>
    <scope>NUCLEOTIDE SEQUENCE</scope>
</reference>
<comment type="caution">
    <text evidence="1">The sequence shown here is derived from an EMBL/GenBank/DDBJ whole genome shotgun (WGS) entry which is preliminary data.</text>
</comment>
<evidence type="ECO:0000313" key="1">
    <source>
        <dbReference type="EMBL" id="KKK45321.1"/>
    </source>
</evidence>
<organism evidence="1">
    <name type="scientific">marine sediment metagenome</name>
    <dbReference type="NCBI Taxonomy" id="412755"/>
    <lineage>
        <taxon>unclassified sequences</taxon>
        <taxon>metagenomes</taxon>
        <taxon>ecological metagenomes</taxon>
    </lineage>
</organism>
<proteinExistence type="predicted"/>
<name>A0A0F8YB07_9ZZZZ</name>
<sequence>MSTKSKYVGGNLTFFESATFETVRCMAPVMFYDDFLGTDLNKDESGANGVWTHIDVSSSGDSTPLIAADVANGVARLPLDGGQSEAQESGLTWGNQRPFVLNQGLIFEARVALKVLPTDVAEAVWG</sequence>
<accession>A0A0F8YB07</accession>